<organism evidence="1 2">
    <name type="scientific">Trachipleistophora hominis</name>
    <name type="common">Microsporidian parasite</name>
    <dbReference type="NCBI Taxonomy" id="72359"/>
    <lineage>
        <taxon>Eukaryota</taxon>
        <taxon>Fungi</taxon>
        <taxon>Fungi incertae sedis</taxon>
        <taxon>Microsporidia</taxon>
        <taxon>Pleistophoridae</taxon>
        <taxon>Trachipleistophora</taxon>
    </lineage>
</organism>
<gene>
    <name evidence="1" type="ORF">THOM_0703</name>
</gene>
<dbReference type="VEuPathDB" id="MicrosporidiaDB:THOM_0703"/>
<dbReference type="AlphaFoldDB" id="L7JZZ2"/>
<name>L7JZZ2_TRAHO</name>
<dbReference type="Proteomes" id="UP000011185">
    <property type="component" value="Unassembled WGS sequence"/>
</dbReference>
<sequence length="63" mass="6982">VNLLSYDGQEMIVGVDPWRGVWIEGLFNDESRAFSEEAVGKDEEGVFNDESRAFSEEAVGKGL</sequence>
<evidence type="ECO:0000313" key="2">
    <source>
        <dbReference type="Proteomes" id="UP000011185"/>
    </source>
</evidence>
<dbReference type="InParanoid" id="L7JZZ2"/>
<keyword evidence="2" id="KW-1185">Reference proteome</keyword>
<reference evidence="1 2" key="1">
    <citation type="journal article" date="2012" name="PLoS Pathog.">
        <title>The genome of the obligate intracellular parasite Trachipleistophora hominis: new insights into microsporidian genome dynamics and reductive evolution.</title>
        <authorList>
            <person name="Heinz E."/>
            <person name="Williams T.A."/>
            <person name="Nakjang S."/>
            <person name="Noel C.J."/>
            <person name="Swan D.C."/>
            <person name="Goldberg A.V."/>
            <person name="Harris S.R."/>
            <person name="Weinmaier T."/>
            <person name="Markert S."/>
            <person name="Becher D."/>
            <person name="Bernhardt J."/>
            <person name="Dagan T."/>
            <person name="Hacker C."/>
            <person name="Lucocq J.M."/>
            <person name="Schweder T."/>
            <person name="Rattei T."/>
            <person name="Hall N."/>
            <person name="Hirt R.P."/>
            <person name="Embley T.M."/>
        </authorList>
    </citation>
    <scope>NUCLEOTIDE SEQUENCE [LARGE SCALE GENOMIC DNA]</scope>
</reference>
<evidence type="ECO:0000313" key="1">
    <source>
        <dbReference type="EMBL" id="ELQ76327.1"/>
    </source>
</evidence>
<proteinExistence type="predicted"/>
<protein>
    <submittedName>
        <fullName evidence="1">Uncharacterized protein</fullName>
    </submittedName>
</protein>
<accession>L7JZZ2</accession>
<dbReference type="HOGENOM" id="CLU_2892290_0_0_1"/>
<feature type="non-terminal residue" evidence="1">
    <location>
        <position position="1"/>
    </location>
</feature>
<dbReference type="EMBL" id="JH993855">
    <property type="protein sequence ID" value="ELQ76327.1"/>
    <property type="molecule type" value="Genomic_DNA"/>
</dbReference>